<comment type="caution">
    <text evidence="3">The sequence shown here is derived from an EMBL/GenBank/DDBJ whole genome shotgun (WGS) entry which is preliminary data.</text>
</comment>
<dbReference type="PANTHER" id="PTHR28624:SF1">
    <property type="entry name" value="MITOCHONDRIAL POTASSIUM CHANNEL"/>
    <property type="match status" value="1"/>
</dbReference>
<dbReference type="PANTHER" id="PTHR28624">
    <property type="entry name" value="COILED-COIL DOMAIN-CONTAINING PROTEIN 51"/>
    <property type="match status" value="1"/>
</dbReference>
<evidence type="ECO:0000256" key="2">
    <source>
        <dbReference type="SAM" id="Phobius"/>
    </source>
</evidence>
<feature type="coiled-coil region" evidence="1">
    <location>
        <begin position="115"/>
        <end position="142"/>
    </location>
</feature>
<evidence type="ECO:0000313" key="3">
    <source>
        <dbReference type="EMBL" id="KAK6752628.1"/>
    </source>
</evidence>
<feature type="transmembrane region" description="Helical" evidence="2">
    <location>
        <begin position="356"/>
        <end position="378"/>
    </location>
</feature>
<keyword evidence="2" id="KW-0472">Membrane</keyword>
<evidence type="ECO:0008006" key="5">
    <source>
        <dbReference type="Google" id="ProtNLM"/>
    </source>
</evidence>
<protein>
    <recommendedName>
        <fullName evidence="5">Coiled-coil domain-containing protein 51</fullName>
    </recommendedName>
</protein>
<evidence type="ECO:0000313" key="4">
    <source>
        <dbReference type="Proteomes" id="UP001303046"/>
    </source>
</evidence>
<dbReference type="Proteomes" id="UP001303046">
    <property type="component" value="Unassembled WGS sequence"/>
</dbReference>
<accession>A0ABR1DQV2</accession>
<keyword evidence="2" id="KW-0812">Transmembrane</keyword>
<keyword evidence="1" id="KW-0175">Coiled coil</keyword>
<dbReference type="EMBL" id="JAVFWL010000004">
    <property type="protein sequence ID" value="KAK6752628.1"/>
    <property type="molecule type" value="Genomic_DNA"/>
</dbReference>
<feature type="transmembrane region" description="Helical" evidence="2">
    <location>
        <begin position="208"/>
        <end position="227"/>
    </location>
</feature>
<keyword evidence="4" id="KW-1185">Reference proteome</keyword>
<proteinExistence type="predicted"/>
<sequence>MSHSHAARCHWAKTIRLFVVRPATQKCQKHHLFVLFAWYLPQVELTKMMLRGPSALLSLPRISRTISSVPVAAPTSAVGGLRAKIESWVETYEDFIGIKAVKEAQEGVMLWEQKLSEAQLARRNKQMEIKSLQSRLKEIHTELDRTSRGEDRYLHLLTEEHALIKKERGLLEQFEMLEATERESFHQLSNRVRASHERERERVEKTKWWSVSASLIGAIIGILGASIGNELRMRRLREMLPIGGAQMSDMARLLGEQNSKVTGFITEMRDVLKLNQLHIEPSDPSQFENVSSEKVVAAIREENARLSAQMEELTRLARIEASLNADPNAVVYVGSDMERLLDQTEKNIESKMKLQTLLSVVALYAAVGVAIPLVFAAFRGG</sequence>
<keyword evidence="2" id="KW-1133">Transmembrane helix</keyword>
<gene>
    <name evidence="3" type="primary">Necator_chrIV.g17113</name>
    <name evidence="3" type="ORF">RB195_003815</name>
</gene>
<organism evidence="3 4">
    <name type="scientific">Necator americanus</name>
    <name type="common">Human hookworm</name>
    <dbReference type="NCBI Taxonomy" id="51031"/>
    <lineage>
        <taxon>Eukaryota</taxon>
        <taxon>Metazoa</taxon>
        <taxon>Ecdysozoa</taxon>
        <taxon>Nematoda</taxon>
        <taxon>Chromadorea</taxon>
        <taxon>Rhabditida</taxon>
        <taxon>Rhabditina</taxon>
        <taxon>Rhabditomorpha</taxon>
        <taxon>Strongyloidea</taxon>
        <taxon>Ancylostomatidae</taxon>
        <taxon>Bunostominae</taxon>
        <taxon>Necator</taxon>
    </lineage>
</organism>
<dbReference type="InterPro" id="IPR037660">
    <property type="entry name" value="CCDC51"/>
</dbReference>
<reference evidence="3 4" key="1">
    <citation type="submission" date="2023-08" db="EMBL/GenBank/DDBJ databases">
        <title>A Necator americanus chromosomal reference genome.</title>
        <authorList>
            <person name="Ilik V."/>
            <person name="Petrzelkova K.J."/>
            <person name="Pardy F."/>
            <person name="Fuh T."/>
            <person name="Niatou-Singa F.S."/>
            <person name="Gouil Q."/>
            <person name="Baker L."/>
            <person name="Ritchie M.E."/>
            <person name="Jex A.R."/>
            <person name="Gazzola D."/>
            <person name="Li H."/>
            <person name="Toshio Fujiwara R."/>
            <person name="Zhan B."/>
            <person name="Aroian R.V."/>
            <person name="Pafco B."/>
            <person name="Schwarz E.M."/>
        </authorList>
    </citation>
    <scope>NUCLEOTIDE SEQUENCE [LARGE SCALE GENOMIC DNA]</scope>
    <source>
        <strain evidence="3 4">Aroian</strain>
        <tissue evidence="3">Whole animal</tissue>
    </source>
</reference>
<name>A0ABR1DQV2_NECAM</name>
<evidence type="ECO:0000256" key="1">
    <source>
        <dbReference type="SAM" id="Coils"/>
    </source>
</evidence>